<evidence type="ECO:0000313" key="5">
    <source>
        <dbReference type="EMBL" id="ANP56025.1"/>
    </source>
</evidence>
<accession>A0A1B1BB14</accession>
<evidence type="ECO:0000259" key="4">
    <source>
        <dbReference type="Pfam" id="PF13193"/>
    </source>
</evidence>
<dbReference type="EC" id="6.2.1.3" evidence="6"/>
<keyword evidence="2 6" id="KW-0436">Ligase</keyword>
<dbReference type="InterPro" id="IPR045851">
    <property type="entry name" value="AMP-bd_C_sf"/>
</dbReference>
<dbReference type="PANTHER" id="PTHR24096:SF149">
    <property type="entry name" value="AMP-BINDING DOMAIN-CONTAINING PROTEIN-RELATED"/>
    <property type="match status" value="1"/>
</dbReference>
<dbReference type="Pfam" id="PF13193">
    <property type="entry name" value="AMP-binding_C"/>
    <property type="match status" value="1"/>
</dbReference>
<dbReference type="Proteomes" id="UP001519309">
    <property type="component" value="Unassembled WGS sequence"/>
</dbReference>
<dbReference type="STRING" id="68214.AVL59_46190"/>
<dbReference type="Gene3D" id="3.40.50.12780">
    <property type="entry name" value="N-terminal domain of ligase-like"/>
    <property type="match status" value="1"/>
</dbReference>
<evidence type="ECO:0000313" key="6">
    <source>
        <dbReference type="EMBL" id="MBP2051124.1"/>
    </source>
</evidence>
<dbReference type="PANTHER" id="PTHR24096">
    <property type="entry name" value="LONG-CHAIN-FATTY-ACID--COA LIGASE"/>
    <property type="match status" value="1"/>
</dbReference>
<evidence type="ECO:0000259" key="3">
    <source>
        <dbReference type="Pfam" id="PF00501"/>
    </source>
</evidence>
<reference evidence="6 8" key="2">
    <citation type="submission" date="2021-03" db="EMBL/GenBank/DDBJ databases">
        <title>Genomic Encyclopedia of Type Strains, Phase IV (KMG-IV): sequencing the most valuable type-strain genomes for metagenomic binning, comparative biology and taxonomic classification.</title>
        <authorList>
            <person name="Goeker M."/>
        </authorList>
    </citation>
    <scope>NUCLEOTIDE SEQUENCE [LARGE SCALE GENOMIC DNA]</scope>
    <source>
        <strain evidence="6 8">DSM 40499</strain>
    </source>
</reference>
<proteinExistence type="inferred from homology"/>
<dbReference type="AlphaFoldDB" id="A0A1B1BB14"/>
<dbReference type="Gene3D" id="3.30.300.30">
    <property type="match status" value="1"/>
</dbReference>
<comment type="similarity">
    <text evidence="1">Belongs to the ATP-dependent AMP-binding enzyme family.</text>
</comment>
<gene>
    <name evidence="5" type="ORF">AVL59_46190</name>
    <name evidence="6" type="ORF">J2Z21_004074</name>
</gene>
<dbReference type="EMBL" id="JAGGLP010000007">
    <property type="protein sequence ID" value="MBP2051124.1"/>
    <property type="molecule type" value="Genomic_DNA"/>
</dbReference>
<feature type="domain" description="AMP-dependent synthetase/ligase" evidence="3">
    <location>
        <begin position="16"/>
        <end position="367"/>
    </location>
</feature>
<dbReference type="RefSeq" id="WP_067316383.1">
    <property type="nucleotide sequence ID" value="NZ_CP016279.1"/>
</dbReference>
<dbReference type="PROSITE" id="PS00455">
    <property type="entry name" value="AMP_BINDING"/>
    <property type="match status" value="1"/>
</dbReference>
<dbReference type="Proteomes" id="UP000092659">
    <property type="component" value="Chromosome"/>
</dbReference>
<dbReference type="EMBL" id="CP016279">
    <property type="protein sequence ID" value="ANP56025.1"/>
    <property type="molecule type" value="Genomic_DNA"/>
</dbReference>
<evidence type="ECO:0000256" key="2">
    <source>
        <dbReference type="ARBA" id="ARBA00022598"/>
    </source>
</evidence>
<dbReference type="InterPro" id="IPR042099">
    <property type="entry name" value="ANL_N_sf"/>
</dbReference>
<dbReference type="InterPro" id="IPR025110">
    <property type="entry name" value="AMP-bd_C"/>
</dbReference>
<keyword evidence="8" id="KW-1185">Reference proteome</keyword>
<protein>
    <submittedName>
        <fullName evidence="6">Long-chain acyl-CoA synthetase</fullName>
        <ecNumber evidence="6">6.2.1.3</ecNumber>
    </submittedName>
</protein>
<dbReference type="OrthoDB" id="3465883at2"/>
<feature type="domain" description="AMP-binding enzyme C-terminal" evidence="4">
    <location>
        <begin position="414"/>
        <end position="488"/>
    </location>
</feature>
<dbReference type="Pfam" id="PF00501">
    <property type="entry name" value="AMP-binding"/>
    <property type="match status" value="1"/>
</dbReference>
<reference evidence="5 7" key="1">
    <citation type="submission" date="2016-06" db="EMBL/GenBank/DDBJ databases">
        <title>Complete genome sequence of Streptomyces griseochromogenes ATCC 14511, the Blasticidin S producer.</title>
        <authorList>
            <person name="Wu L."/>
        </authorList>
    </citation>
    <scope>NUCLEOTIDE SEQUENCE [LARGE SCALE GENOMIC DNA]</scope>
    <source>
        <strain evidence="5 7">ATCC 14511</strain>
    </source>
</reference>
<evidence type="ECO:0000313" key="8">
    <source>
        <dbReference type="Proteomes" id="UP001519309"/>
    </source>
</evidence>
<dbReference type="InterPro" id="IPR000873">
    <property type="entry name" value="AMP-dep_synth/lig_dom"/>
</dbReference>
<evidence type="ECO:0000256" key="1">
    <source>
        <dbReference type="ARBA" id="ARBA00006432"/>
    </source>
</evidence>
<dbReference type="SUPFAM" id="SSF56801">
    <property type="entry name" value="Acetyl-CoA synthetase-like"/>
    <property type="match status" value="1"/>
</dbReference>
<evidence type="ECO:0000313" key="7">
    <source>
        <dbReference type="Proteomes" id="UP000092659"/>
    </source>
</evidence>
<dbReference type="GO" id="GO:0004467">
    <property type="term" value="F:long-chain fatty acid-CoA ligase activity"/>
    <property type="evidence" value="ECO:0007669"/>
    <property type="project" value="UniProtKB-EC"/>
</dbReference>
<dbReference type="KEGG" id="sgs:AVL59_46190"/>
<name>A0A1B1BB14_9ACTN</name>
<organism evidence="5 7">
    <name type="scientific">Streptomyces griseochromogenes</name>
    <dbReference type="NCBI Taxonomy" id="68214"/>
    <lineage>
        <taxon>Bacteria</taxon>
        <taxon>Bacillati</taxon>
        <taxon>Actinomycetota</taxon>
        <taxon>Actinomycetes</taxon>
        <taxon>Kitasatosporales</taxon>
        <taxon>Streptomycetaceae</taxon>
        <taxon>Streptomyces</taxon>
    </lineage>
</organism>
<dbReference type="InterPro" id="IPR020845">
    <property type="entry name" value="AMP-binding_CS"/>
</dbReference>
<sequence>MVSARSDRSLDALLLDAAEEAPDRAAIVTADRTVTFRELDAAASSCAAGLSRFTEPGDVVALVSTLDPAFAAAYYGIARARCVVAIVNPLLRGAALRHVLTLSAARVLISTPEVAQRLGEDAEGLPPAVERLIEFGSPAFDELLRADADGPAAGARKDHDPDDVVCVQFTSGTTGPSKGVQLTHRNLVVNAAQIADAHGLDADSKMLNHLPNFHPMHLNAGVHAVAEQILCAAPDSAVAVETANRHGATHYYSLPVRLIRLAEDPRLPGLALTTVRGIQSGGAALPVAAASTLSAHFGVPVAQGYGLAETSPLTHSDRLDAPVPGSVGHVVGDTECRIVDVDLRTTLGAGRKGEVQVRGPQLMKGYLGLSSPLDADGWFSTGDLGYQDEEGRLFLVDRLKDVFKHDNWLVSPTEIERVLARHPAVRECVVFDYPHEQSGAVARALVVLSDPATPVEEVAAFVNGQVPYYERIERVTAVEAIPRSHNGKIVRRDLREAALRA</sequence>